<evidence type="ECO:0000313" key="1">
    <source>
        <dbReference type="EMBL" id="SDZ39955.1"/>
    </source>
</evidence>
<dbReference type="RefSeq" id="WP_092556327.1">
    <property type="nucleotide sequence ID" value="NZ_FNPZ01000004.1"/>
</dbReference>
<accession>A0A1H3SQV5</accession>
<sequence>MKSVSYAGLTFSTADVIADTLLQLAAALGQNERAETVDIPVVDDDGRPTSVQLVIGPASQFISRPIESSYADPQDDALLDGMRRRIRSLDMPRAAAVSHSEFDRFDIDSPG</sequence>
<gene>
    <name evidence="1" type="ORF">SAMN05216554_3566</name>
</gene>
<dbReference type="EMBL" id="FNPZ01000004">
    <property type="protein sequence ID" value="SDZ39955.1"/>
    <property type="molecule type" value="Genomic_DNA"/>
</dbReference>
<protein>
    <submittedName>
        <fullName evidence="1">Uncharacterized protein</fullName>
    </submittedName>
</protein>
<organism evidence="1 2">
    <name type="scientific">Herbiconiux ginsengi</name>
    <dbReference type="NCBI Taxonomy" id="381665"/>
    <lineage>
        <taxon>Bacteria</taxon>
        <taxon>Bacillati</taxon>
        <taxon>Actinomycetota</taxon>
        <taxon>Actinomycetes</taxon>
        <taxon>Micrococcales</taxon>
        <taxon>Microbacteriaceae</taxon>
        <taxon>Herbiconiux</taxon>
    </lineage>
</organism>
<evidence type="ECO:0000313" key="2">
    <source>
        <dbReference type="Proteomes" id="UP000198891"/>
    </source>
</evidence>
<proteinExistence type="predicted"/>
<dbReference type="OrthoDB" id="5119511at2"/>
<name>A0A1H3SQV5_9MICO</name>
<dbReference type="STRING" id="381665.SAMN05216554_3566"/>
<reference evidence="1 2" key="1">
    <citation type="submission" date="2016-10" db="EMBL/GenBank/DDBJ databases">
        <authorList>
            <person name="de Groot N.N."/>
        </authorList>
    </citation>
    <scope>NUCLEOTIDE SEQUENCE [LARGE SCALE GENOMIC DNA]</scope>
    <source>
        <strain evidence="1 2">CGMCC 4.3491</strain>
    </source>
</reference>
<keyword evidence="2" id="KW-1185">Reference proteome</keyword>
<dbReference type="AlphaFoldDB" id="A0A1H3SQV5"/>
<dbReference type="Proteomes" id="UP000198891">
    <property type="component" value="Unassembled WGS sequence"/>
</dbReference>